<proteinExistence type="predicted"/>
<gene>
    <name evidence="2" type="ORF">CRLFYP8_01349</name>
    <name evidence="1" type="ORF">PM738_05595</name>
</gene>
<dbReference type="Pfam" id="PF08282">
    <property type="entry name" value="Hydrolase_3"/>
    <property type="match status" value="1"/>
</dbReference>
<dbReference type="GO" id="GO:0000287">
    <property type="term" value="F:magnesium ion binding"/>
    <property type="evidence" value="ECO:0007669"/>
    <property type="project" value="TreeGrafter"/>
</dbReference>
<organism evidence="2">
    <name type="scientific">Thomasclavelia ramosa</name>
    <dbReference type="NCBI Taxonomy" id="1547"/>
    <lineage>
        <taxon>Bacteria</taxon>
        <taxon>Bacillati</taxon>
        <taxon>Bacillota</taxon>
        <taxon>Erysipelotrichia</taxon>
        <taxon>Erysipelotrichales</taxon>
        <taxon>Coprobacillaceae</taxon>
        <taxon>Thomasclavelia</taxon>
    </lineage>
</organism>
<dbReference type="Gene3D" id="3.40.50.1000">
    <property type="entry name" value="HAD superfamily/HAD-like"/>
    <property type="match status" value="1"/>
</dbReference>
<dbReference type="EMBL" id="JAQLKE010000006">
    <property type="protein sequence ID" value="MDB7083269.1"/>
    <property type="molecule type" value="Genomic_DNA"/>
</dbReference>
<accession>A0A6N2XZE4</accession>
<dbReference type="RefSeq" id="WP_003535808.1">
    <property type="nucleotide sequence ID" value="NZ_AP031443.1"/>
</dbReference>
<dbReference type="Proteomes" id="UP001211987">
    <property type="component" value="Unassembled WGS sequence"/>
</dbReference>
<dbReference type="PANTHER" id="PTHR10000:SF25">
    <property type="entry name" value="PHOSPHATASE YKRA-RELATED"/>
    <property type="match status" value="1"/>
</dbReference>
<dbReference type="InterPro" id="IPR006379">
    <property type="entry name" value="HAD-SF_hydro_IIB"/>
</dbReference>
<dbReference type="InterPro" id="IPR036412">
    <property type="entry name" value="HAD-like_sf"/>
</dbReference>
<dbReference type="NCBIfam" id="TIGR00099">
    <property type="entry name" value="Cof-subfamily"/>
    <property type="match status" value="1"/>
</dbReference>
<dbReference type="SUPFAM" id="SSF56784">
    <property type="entry name" value="HAD-like"/>
    <property type="match status" value="1"/>
</dbReference>
<dbReference type="PROSITE" id="PS01229">
    <property type="entry name" value="COF_2"/>
    <property type="match status" value="1"/>
</dbReference>
<dbReference type="AlphaFoldDB" id="A0A6N2XZE4"/>
<evidence type="ECO:0000313" key="1">
    <source>
        <dbReference type="EMBL" id="MDB7083269.1"/>
    </source>
</evidence>
<dbReference type="InterPro" id="IPR023214">
    <property type="entry name" value="HAD_sf"/>
</dbReference>
<dbReference type="EMBL" id="CACRTL010000008">
    <property type="protein sequence ID" value="VYT59861.1"/>
    <property type="molecule type" value="Genomic_DNA"/>
</dbReference>
<dbReference type="GO" id="GO:0016791">
    <property type="term" value="F:phosphatase activity"/>
    <property type="evidence" value="ECO:0007669"/>
    <property type="project" value="TreeGrafter"/>
</dbReference>
<keyword evidence="1" id="KW-0378">Hydrolase</keyword>
<dbReference type="InterPro" id="IPR000150">
    <property type="entry name" value="Cof"/>
</dbReference>
<evidence type="ECO:0000313" key="2">
    <source>
        <dbReference type="EMBL" id="VYT59861.1"/>
    </source>
</evidence>
<sequence>MTKVLFFDIDGTLTDTHGGLPEIPAGAQRKMKELQERGYLLFLASGRPYAFIPEILTNFGFDGAVLCNGAHVEMNGQFIYHQPTDLKKTIDLVNHLDENNFEYIIETKRGAYLDPSFKVLEKFFISCNINEEFLIEDFNREDIIAECLKLEVSVPDEHQAKIEEIILNDFNYDKHGTDNAFEIYSNVISKATGVQKVLEYLNLNVQDSYAFGDGLNDLEMIQTVGTGVAMGNAVDELKAVSDLVCDSVHNNGLEKVLNDLFG</sequence>
<dbReference type="SFLD" id="SFLDS00003">
    <property type="entry name" value="Haloacid_Dehalogenase"/>
    <property type="match status" value="1"/>
</dbReference>
<dbReference type="Gene3D" id="3.30.1240.10">
    <property type="match status" value="1"/>
</dbReference>
<keyword evidence="2" id="KW-0413">Isomerase</keyword>
<dbReference type="SFLD" id="SFLDG01140">
    <property type="entry name" value="C2.B:_Phosphomannomutase_and_P"/>
    <property type="match status" value="1"/>
</dbReference>
<dbReference type="PANTHER" id="PTHR10000">
    <property type="entry name" value="PHOSPHOSERINE PHOSPHATASE"/>
    <property type="match status" value="1"/>
</dbReference>
<dbReference type="GO" id="GO:0016853">
    <property type="term" value="F:isomerase activity"/>
    <property type="evidence" value="ECO:0007669"/>
    <property type="project" value="UniProtKB-KW"/>
</dbReference>
<dbReference type="NCBIfam" id="TIGR01484">
    <property type="entry name" value="HAD-SF-IIB"/>
    <property type="match status" value="1"/>
</dbReference>
<reference evidence="2" key="1">
    <citation type="submission" date="2019-11" db="EMBL/GenBank/DDBJ databases">
        <authorList>
            <person name="Feng L."/>
        </authorList>
    </citation>
    <scope>NUCLEOTIDE SEQUENCE</scope>
    <source>
        <strain evidence="2">CramosumLFYP8</strain>
    </source>
</reference>
<reference evidence="1" key="2">
    <citation type="submission" date="2023-01" db="EMBL/GenBank/DDBJ databases">
        <title>Human gut microbiome strain richness.</title>
        <authorList>
            <person name="Chen-Liaw A."/>
        </authorList>
    </citation>
    <scope>NUCLEOTIDE SEQUENCE</scope>
    <source>
        <strain evidence="1">1001217st2_G6_1001217B_191108</strain>
    </source>
</reference>
<protein>
    <submittedName>
        <fullName evidence="2">Bifunctional phosphatase/peptidyl-prolyl cis-trans isomerase</fullName>
    </submittedName>
    <submittedName>
        <fullName evidence="1">Cof-type HAD-IIB family hydrolase</fullName>
    </submittedName>
</protein>
<dbReference type="GO" id="GO:0005829">
    <property type="term" value="C:cytosol"/>
    <property type="evidence" value="ECO:0007669"/>
    <property type="project" value="TreeGrafter"/>
</dbReference>
<name>A0A6N2XZE4_9FIRM</name>